<dbReference type="Pfam" id="PF08021">
    <property type="entry name" value="FAD_binding_9"/>
    <property type="match status" value="1"/>
</dbReference>
<dbReference type="InterPro" id="IPR013113">
    <property type="entry name" value="SIP_FAD-bd"/>
</dbReference>
<dbReference type="RefSeq" id="WP_084305859.1">
    <property type="nucleotide sequence ID" value="NZ_FNDG01000027.1"/>
</dbReference>
<gene>
    <name evidence="3" type="ORF">SAMN05216588_12742</name>
</gene>
<dbReference type="Pfam" id="PF04954">
    <property type="entry name" value="SIP"/>
    <property type="match status" value="1"/>
</dbReference>
<protein>
    <submittedName>
        <fullName evidence="3">NADPH-dependent ferric siderophore reductase, contains FAD-binding and SIP domains</fullName>
    </submittedName>
</protein>
<dbReference type="CDD" id="cd06193">
    <property type="entry name" value="siderophore_interacting"/>
    <property type="match status" value="1"/>
</dbReference>
<dbReference type="InterPro" id="IPR017927">
    <property type="entry name" value="FAD-bd_FR_type"/>
</dbReference>
<dbReference type="PANTHER" id="PTHR30157">
    <property type="entry name" value="FERRIC REDUCTASE, NADPH-DEPENDENT"/>
    <property type="match status" value="1"/>
</dbReference>
<evidence type="ECO:0000256" key="1">
    <source>
        <dbReference type="ARBA" id="ARBA00035644"/>
    </source>
</evidence>
<feature type="domain" description="FAD-binding FR-type" evidence="2">
    <location>
        <begin position="110"/>
        <end position="233"/>
    </location>
</feature>
<dbReference type="PROSITE" id="PS51384">
    <property type="entry name" value="FAD_FR"/>
    <property type="match status" value="1"/>
</dbReference>
<proteinExistence type="inferred from homology"/>
<dbReference type="STRING" id="29435.SAMN05216588_12742"/>
<dbReference type="Pfam" id="PF09981">
    <property type="entry name" value="DUF2218"/>
    <property type="match status" value="1"/>
</dbReference>
<name>A0A1G8P5X1_9GAMM</name>
<dbReference type="Gene3D" id="2.40.30.10">
    <property type="entry name" value="Translation factors"/>
    <property type="match status" value="1"/>
</dbReference>
<accession>A0A1G8P5X1</accession>
<dbReference type="InterPro" id="IPR007037">
    <property type="entry name" value="SIP_rossman_dom"/>
</dbReference>
<dbReference type="PANTHER" id="PTHR30157:SF0">
    <property type="entry name" value="NADPH-DEPENDENT FERRIC-CHELATE REDUCTASE"/>
    <property type="match status" value="1"/>
</dbReference>
<dbReference type="Proteomes" id="UP000198606">
    <property type="component" value="Unassembled WGS sequence"/>
</dbReference>
<evidence type="ECO:0000259" key="2">
    <source>
        <dbReference type="PROSITE" id="PS51384"/>
    </source>
</evidence>
<dbReference type="Gene3D" id="3.40.50.80">
    <property type="entry name" value="Nucleotide-binding domain of ferredoxin-NADP reductase (FNR) module"/>
    <property type="match status" value="1"/>
</dbReference>
<dbReference type="EMBL" id="FNDG01000027">
    <property type="protein sequence ID" value="SDI87822.1"/>
    <property type="molecule type" value="Genomic_DNA"/>
</dbReference>
<evidence type="ECO:0000313" key="3">
    <source>
        <dbReference type="EMBL" id="SDI87822.1"/>
    </source>
</evidence>
<dbReference type="InterPro" id="IPR017938">
    <property type="entry name" value="Riboflavin_synthase-like_b-brl"/>
</dbReference>
<dbReference type="InterPro" id="IPR039374">
    <property type="entry name" value="SIP_fam"/>
</dbReference>
<reference evidence="3 4" key="1">
    <citation type="submission" date="2016-10" db="EMBL/GenBank/DDBJ databases">
        <authorList>
            <person name="de Groot N.N."/>
        </authorList>
    </citation>
    <scope>NUCLEOTIDE SEQUENCE [LARGE SCALE GENOMIC DNA]</scope>
    <source>
        <strain evidence="3 4">LMG 18387</strain>
    </source>
</reference>
<comment type="similarity">
    <text evidence="1">Belongs to the SIP oxidoreductase family.</text>
</comment>
<dbReference type="SUPFAM" id="SSF63380">
    <property type="entry name" value="Riboflavin synthase domain-like"/>
    <property type="match status" value="1"/>
</dbReference>
<dbReference type="InterPro" id="IPR039261">
    <property type="entry name" value="FNR_nucleotide-bd"/>
</dbReference>
<organism evidence="3 4">
    <name type="scientific">Phytopseudomonas flavescens</name>
    <dbReference type="NCBI Taxonomy" id="29435"/>
    <lineage>
        <taxon>Bacteria</taxon>
        <taxon>Pseudomonadati</taxon>
        <taxon>Pseudomonadota</taxon>
        <taxon>Gammaproteobacteria</taxon>
        <taxon>Pseudomonadales</taxon>
        <taxon>Pseudomonadaceae</taxon>
        <taxon>Phytopseudomonas</taxon>
    </lineage>
</organism>
<dbReference type="InterPro" id="IPR014543">
    <property type="entry name" value="UCP028291"/>
</dbReference>
<dbReference type="Gene3D" id="3.30.310.50">
    <property type="entry name" value="Alpha-D-phosphohexomutase, C-terminal domain"/>
    <property type="match status" value="1"/>
</dbReference>
<sequence>MTESTNERYRAFARIDFPRVQDYLHDILASIATHDMSVNKYGDAYRVMASFAQATLSIKPQQLLIEVETTDRAGLNRMKLALGGLIGFIAANERLHIGWQGDMTGLAVVEDLRVIHVVETVMLTPRLRRIVFEGADLGHFQRDDQMHCRLIFVPKGEHEPVWPMVDDQGRVIWLGDKMHTRVYTIRELDAKRGRLTIDFALHPAVGPATSWAMAACRGDQVGIVGPAAGGLQAASFIVLAGDETALPGIARILEALPQDARGKALIEVQDAGECLSLTKPLGVQLQWLLRHDAMPGTTTLLLEALQRIDWPADLSDVFFWGGCEYRAFSAIHRYLRRELGLAAAQQVLYSHWHLSLSEEQIIEVGGQAYLAE</sequence>
<dbReference type="AlphaFoldDB" id="A0A1G8P5X1"/>
<dbReference type="GO" id="GO:0016491">
    <property type="term" value="F:oxidoreductase activity"/>
    <property type="evidence" value="ECO:0007669"/>
    <property type="project" value="InterPro"/>
</dbReference>
<evidence type="ECO:0000313" key="4">
    <source>
        <dbReference type="Proteomes" id="UP000198606"/>
    </source>
</evidence>